<dbReference type="PANTHER" id="PTHR22916:SF3">
    <property type="entry name" value="UDP-GLCNAC:BETAGAL BETA-1,3-N-ACETYLGLUCOSAMINYLTRANSFERASE-LIKE PROTEIN 1"/>
    <property type="match status" value="1"/>
</dbReference>
<dbReference type="Gene3D" id="3.90.550.10">
    <property type="entry name" value="Spore Coat Polysaccharide Biosynthesis Protein SpsA, Chain A"/>
    <property type="match status" value="1"/>
</dbReference>
<accession>A0ABM8B1A2</accession>
<sequence>MPRVSIVIPNYNYGRFADRLFGSIAAQSMPLGDMEIFFVDDGSNDDSLERATHWATHIPCERFEIISLSRIGKPGPVRNHGLALATGEYLFCMDPDDTLHPEYLARCVNTLENTPKIDLIYTDYRENTLDGSREVGLPKFNQGLLRIQNILPSTALYRREVWDAGIRYRDNTEYEDWDYWIQCLMAGANFIRLPEVLYNYEIHTSNFSHHAQKNDGHAKAQIVLNNVSFFHPLVQEWAKDYMRGRLHSQAFQRGHIPSPKDVRALLKTVEQKVFKASGF</sequence>
<dbReference type="Proteomes" id="UP001317742">
    <property type="component" value="Chromosome"/>
</dbReference>
<dbReference type="CDD" id="cd00761">
    <property type="entry name" value="Glyco_tranf_GTA_type"/>
    <property type="match status" value="1"/>
</dbReference>
<keyword evidence="2" id="KW-0808">Transferase</keyword>
<gene>
    <name evidence="2" type="ORF">SYK_19600</name>
</gene>
<dbReference type="Pfam" id="PF00535">
    <property type="entry name" value="Glycos_transf_2"/>
    <property type="match status" value="1"/>
</dbReference>
<evidence type="ECO:0000313" key="2">
    <source>
        <dbReference type="EMBL" id="BDQ37600.1"/>
    </source>
</evidence>
<reference evidence="2 3" key="1">
    <citation type="submission" date="2022-08" db="EMBL/GenBank/DDBJ databases">
        <title>Genome Sequence of the sulphate-reducing bacterium, Pseudodesulfovibrio sp. SYK.</title>
        <authorList>
            <person name="Kondo R."/>
            <person name="Kataoka T."/>
        </authorList>
    </citation>
    <scope>NUCLEOTIDE SEQUENCE [LARGE SCALE GENOMIC DNA]</scope>
    <source>
        <strain evidence="2 3">SYK</strain>
    </source>
</reference>
<name>A0ABM8B1A2_9BACT</name>
<evidence type="ECO:0000259" key="1">
    <source>
        <dbReference type="Pfam" id="PF00535"/>
    </source>
</evidence>
<evidence type="ECO:0000313" key="3">
    <source>
        <dbReference type="Proteomes" id="UP001317742"/>
    </source>
</evidence>
<keyword evidence="3" id="KW-1185">Reference proteome</keyword>
<feature type="domain" description="Glycosyltransferase 2-like" evidence="1">
    <location>
        <begin position="5"/>
        <end position="133"/>
    </location>
</feature>
<dbReference type="GO" id="GO:0016740">
    <property type="term" value="F:transferase activity"/>
    <property type="evidence" value="ECO:0007669"/>
    <property type="project" value="UniProtKB-KW"/>
</dbReference>
<organism evidence="2 3">
    <name type="scientific">Pseudodesulfovibrio nedwellii</name>
    <dbReference type="NCBI Taxonomy" id="2973072"/>
    <lineage>
        <taxon>Bacteria</taxon>
        <taxon>Pseudomonadati</taxon>
        <taxon>Thermodesulfobacteriota</taxon>
        <taxon>Desulfovibrionia</taxon>
        <taxon>Desulfovibrionales</taxon>
        <taxon>Desulfovibrionaceae</taxon>
    </lineage>
</organism>
<dbReference type="PANTHER" id="PTHR22916">
    <property type="entry name" value="GLYCOSYLTRANSFERASE"/>
    <property type="match status" value="1"/>
</dbReference>
<proteinExistence type="predicted"/>
<dbReference type="EMBL" id="AP026709">
    <property type="protein sequence ID" value="BDQ37600.1"/>
    <property type="molecule type" value="Genomic_DNA"/>
</dbReference>
<dbReference type="SUPFAM" id="SSF53448">
    <property type="entry name" value="Nucleotide-diphospho-sugar transferases"/>
    <property type="match status" value="1"/>
</dbReference>
<dbReference type="InterPro" id="IPR001173">
    <property type="entry name" value="Glyco_trans_2-like"/>
</dbReference>
<dbReference type="InterPro" id="IPR029044">
    <property type="entry name" value="Nucleotide-diphossugar_trans"/>
</dbReference>
<protein>
    <submittedName>
        <fullName evidence="2">Glycosyl transferase family 2</fullName>
    </submittedName>
</protein>